<dbReference type="InterPro" id="IPR028098">
    <property type="entry name" value="Glyco_trans_4-like_N"/>
</dbReference>
<feature type="domain" description="Glycosyltransferase subfamily 4-like N-terminal" evidence="2">
    <location>
        <begin position="17"/>
        <end position="190"/>
    </location>
</feature>
<dbReference type="InterPro" id="IPR050194">
    <property type="entry name" value="Glycosyltransferase_grp1"/>
</dbReference>
<dbReference type="InterPro" id="IPR001296">
    <property type="entry name" value="Glyco_trans_1"/>
</dbReference>
<name>A0ABX7PVX5_9BACT</name>
<dbReference type="SUPFAM" id="SSF53756">
    <property type="entry name" value="UDP-Glycosyltransferase/glycogen phosphorylase"/>
    <property type="match status" value="1"/>
</dbReference>
<sequence>MGIRICDITQFYAPSGGGVKRYIDEKQEYIRQKGEDEHFLIIPGKKTCSFHDPPIHTFSIRSPFINQFSQHRILLNLSEAIDLLVDLKADIIEAGDPYQSAWLSLWVAKKLKVPVVGYYHSHFPDAYVRTYFGWKNSLLEKAFYSLSRWYAEEIYSQFDFTFVPTLSLLKLLRKWGVKNGVHVSLGVDVETFTPGPPNNQLCRLQLGIPEDAFLLLYVGRLAREKNIRLLIETFLYLQNYSSKKDYWLLIIGDGPLRKDVLKLKKDISRISWIPQIDSKRELADFYRSADLFIHPGIVETFGLVTIESQACGCPVIGFRGTHMESLVEEGLAEYWAERKDCYSLAKAVEKARSLDLRKIGVNLALKIRQKYSWKKTFEQLWSYYYEAISRPFIHKVKKRIVSF</sequence>
<evidence type="ECO:0000259" key="1">
    <source>
        <dbReference type="Pfam" id="PF00534"/>
    </source>
</evidence>
<dbReference type="PANTHER" id="PTHR45947">
    <property type="entry name" value="SULFOQUINOVOSYL TRANSFERASE SQD2"/>
    <property type="match status" value="1"/>
</dbReference>
<evidence type="ECO:0000313" key="3">
    <source>
        <dbReference type="EMBL" id="QSR86878.1"/>
    </source>
</evidence>
<gene>
    <name evidence="3" type="ORF">EM20IM_00445</name>
</gene>
<dbReference type="Pfam" id="PF13439">
    <property type="entry name" value="Glyco_transf_4"/>
    <property type="match status" value="1"/>
</dbReference>
<protein>
    <submittedName>
        <fullName evidence="3">Glycosyltransferase</fullName>
    </submittedName>
</protein>
<dbReference type="Gene3D" id="3.40.50.2000">
    <property type="entry name" value="Glycogen Phosphorylase B"/>
    <property type="match status" value="2"/>
</dbReference>
<evidence type="ECO:0000313" key="4">
    <source>
        <dbReference type="Proteomes" id="UP000663088"/>
    </source>
</evidence>
<proteinExistence type="predicted"/>
<evidence type="ECO:0000259" key="2">
    <source>
        <dbReference type="Pfam" id="PF13439"/>
    </source>
</evidence>
<dbReference type="PANTHER" id="PTHR45947:SF3">
    <property type="entry name" value="SULFOQUINOVOSYL TRANSFERASE SQD2"/>
    <property type="match status" value="1"/>
</dbReference>
<feature type="domain" description="Glycosyl transferase family 1" evidence="1">
    <location>
        <begin position="205"/>
        <end position="351"/>
    </location>
</feature>
<dbReference type="EMBL" id="CP065956">
    <property type="protein sequence ID" value="QSR86878.1"/>
    <property type="molecule type" value="Genomic_DNA"/>
</dbReference>
<dbReference type="Pfam" id="PF00534">
    <property type="entry name" value="Glycos_transf_1"/>
    <property type="match status" value="1"/>
</dbReference>
<dbReference type="Proteomes" id="UP000663088">
    <property type="component" value="Chromosome"/>
</dbReference>
<organism evidence="3 4">
    <name type="scientific">Candidatus Methylacidiphilum infernorum</name>
    <dbReference type="NCBI Taxonomy" id="511746"/>
    <lineage>
        <taxon>Bacteria</taxon>
        <taxon>Pseudomonadati</taxon>
        <taxon>Verrucomicrobiota</taxon>
        <taxon>Methylacidiphilae</taxon>
        <taxon>Methylacidiphilales</taxon>
        <taxon>Methylacidiphilaceae</taxon>
        <taxon>Methylacidiphilum (ex Ratnadevi et al. 2023)</taxon>
    </lineage>
</organism>
<reference evidence="3 4" key="1">
    <citation type="submission" date="2020-12" db="EMBL/GenBank/DDBJ databases">
        <authorList>
            <person name="Awala S.I."/>
            <person name="Gwak J.-H."/>
            <person name="Kim S.-J."/>
            <person name="Rhee S.-K."/>
        </authorList>
    </citation>
    <scope>NUCLEOTIDE SEQUENCE [LARGE SCALE GENOMIC DNA]</scope>
    <source>
        <strain evidence="3 4">IT5</strain>
    </source>
</reference>
<accession>A0ABX7PVX5</accession>
<keyword evidence="4" id="KW-1185">Reference proteome</keyword>
<dbReference type="RefSeq" id="WP_206847307.1">
    <property type="nucleotide sequence ID" value="NZ_CP065956.1"/>
</dbReference>